<keyword evidence="1" id="KW-0812">Transmembrane</keyword>
<evidence type="ECO:0000313" key="4">
    <source>
        <dbReference type="Proteomes" id="UP000176558"/>
    </source>
</evidence>
<reference evidence="3 4" key="1">
    <citation type="journal article" date="2016" name="Nat. Commun.">
        <title>Thousands of microbial genomes shed light on interconnected biogeochemical processes in an aquifer system.</title>
        <authorList>
            <person name="Anantharaman K."/>
            <person name="Brown C.T."/>
            <person name="Hug L.A."/>
            <person name="Sharon I."/>
            <person name="Castelle C.J."/>
            <person name="Probst A.J."/>
            <person name="Thomas B.C."/>
            <person name="Singh A."/>
            <person name="Wilkins M.J."/>
            <person name="Karaoz U."/>
            <person name="Brodie E.L."/>
            <person name="Williams K.H."/>
            <person name="Hubbard S.S."/>
            <person name="Banfield J.F."/>
        </authorList>
    </citation>
    <scope>NUCLEOTIDE SEQUENCE [LARGE SCALE GENOMIC DNA]</scope>
</reference>
<feature type="transmembrane region" description="Helical" evidence="1">
    <location>
        <begin position="84"/>
        <end position="103"/>
    </location>
</feature>
<dbReference type="GO" id="GO:0016747">
    <property type="term" value="F:acyltransferase activity, transferring groups other than amino-acyl groups"/>
    <property type="evidence" value="ECO:0007669"/>
    <property type="project" value="InterPro"/>
</dbReference>
<gene>
    <name evidence="3" type="ORF">A3G99_01815</name>
</gene>
<comment type="caution">
    <text evidence="3">The sequence shown here is derived from an EMBL/GenBank/DDBJ whole genome shotgun (WGS) entry which is preliminary data.</text>
</comment>
<dbReference type="PANTHER" id="PTHR23028:SF53">
    <property type="entry name" value="ACYL_TRANSF_3 DOMAIN-CONTAINING PROTEIN"/>
    <property type="match status" value="1"/>
</dbReference>
<proteinExistence type="predicted"/>
<keyword evidence="1" id="KW-0472">Membrane</keyword>
<dbReference type="AlphaFoldDB" id="A0A1G2UT58"/>
<feature type="transmembrane region" description="Helical" evidence="1">
    <location>
        <begin position="6"/>
        <end position="26"/>
    </location>
</feature>
<protein>
    <recommendedName>
        <fullName evidence="2">Acyltransferase 3 domain-containing protein</fullName>
    </recommendedName>
</protein>
<sequence>MEQQFTSIWWYFAVMLPIIFLATFLAKKIKFFRKIVEAEQSERFEALDGLRGFLAMGVLFQHAVQNYEFFQTGVWVITDARFYRFLGGEAVILFFITTSFLYWGKLLANSPGAEMFRLYKSRLLRLAPLYLFAGFIVGLVALFNTGFEVSSIGALFRDIFYWLTLGLKTIVSFNGYYIIPINAGIHWTLRYEWAFYLILPLIALLYKNKLGKVVSVGVLIVFLLLPDRGYWAIFLFGILAAYIVHYHPTVALFKKYPWSGVLPLLGLITVYLIQYKPYSYPQYAISMLVFLCFVYGNNLFGLLKIPAAKFLSTISYSIYLLHGIILYFVLHGVNRLYPITSLSPWAYWLVVFLAAILLIIISAITYRFIEHPFIQKIKGAKKEPMPVAVIDRVI</sequence>
<dbReference type="Pfam" id="PF01757">
    <property type="entry name" value="Acyl_transf_3"/>
    <property type="match status" value="1"/>
</dbReference>
<dbReference type="InterPro" id="IPR002656">
    <property type="entry name" value="Acyl_transf_3_dom"/>
</dbReference>
<keyword evidence="1" id="KW-1133">Transmembrane helix</keyword>
<feature type="transmembrane region" description="Helical" evidence="1">
    <location>
        <begin position="345"/>
        <end position="369"/>
    </location>
</feature>
<dbReference type="PANTHER" id="PTHR23028">
    <property type="entry name" value="ACETYLTRANSFERASE"/>
    <property type="match status" value="1"/>
</dbReference>
<evidence type="ECO:0000256" key="1">
    <source>
        <dbReference type="SAM" id="Phobius"/>
    </source>
</evidence>
<feature type="transmembrane region" description="Helical" evidence="1">
    <location>
        <begin position="280"/>
        <end position="303"/>
    </location>
</feature>
<dbReference type="Proteomes" id="UP000176558">
    <property type="component" value="Unassembled WGS sequence"/>
</dbReference>
<feature type="transmembrane region" description="Helical" evidence="1">
    <location>
        <begin position="159"/>
        <end position="179"/>
    </location>
</feature>
<feature type="transmembrane region" description="Helical" evidence="1">
    <location>
        <begin position="310"/>
        <end position="333"/>
    </location>
</feature>
<feature type="transmembrane region" description="Helical" evidence="1">
    <location>
        <begin position="228"/>
        <end position="244"/>
    </location>
</feature>
<dbReference type="InterPro" id="IPR050879">
    <property type="entry name" value="Acyltransferase_3"/>
</dbReference>
<dbReference type="GO" id="GO:0016020">
    <property type="term" value="C:membrane"/>
    <property type="evidence" value="ECO:0007669"/>
    <property type="project" value="TreeGrafter"/>
</dbReference>
<name>A0A1G2UT58_9BACT</name>
<organism evidence="3 4">
    <name type="scientific">Candidatus Zambryskibacteria bacterium RIFCSPLOWO2_12_FULL_39_23</name>
    <dbReference type="NCBI Taxonomy" id="1802776"/>
    <lineage>
        <taxon>Bacteria</taxon>
        <taxon>Candidatus Zambryskiibacteriota</taxon>
    </lineage>
</organism>
<dbReference type="EMBL" id="MHWT01000014">
    <property type="protein sequence ID" value="OHB12536.1"/>
    <property type="molecule type" value="Genomic_DNA"/>
</dbReference>
<dbReference type="GO" id="GO:0000271">
    <property type="term" value="P:polysaccharide biosynthetic process"/>
    <property type="evidence" value="ECO:0007669"/>
    <property type="project" value="TreeGrafter"/>
</dbReference>
<feature type="domain" description="Acyltransferase 3" evidence="2">
    <location>
        <begin position="45"/>
        <end position="361"/>
    </location>
</feature>
<evidence type="ECO:0000313" key="3">
    <source>
        <dbReference type="EMBL" id="OHB12536.1"/>
    </source>
</evidence>
<accession>A0A1G2UT58</accession>
<feature type="transmembrane region" description="Helical" evidence="1">
    <location>
        <begin position="123"/>
        <end position="147"/>
    </location>
</feature>
<evidence type="ECO:0000259" key="2">
    <source>
        <dbReference type="Pfam" id="PF01757"/>
    </source>
</evidence>